<proteinExistence type="predicted"/>
<keyword evidence="3" id="KW-0067">ATP-binding</keyword>
<dbReference type="InterPro" id="IPR017871">
    <property type="entry name" value="ABC_transporter-like_CS"/>
</dbReference>
<evidence type="ECO:0000256" key="2">
    <source>
        <dbReference type="ARBA" id="ARBA00022741"/>
    </source>
</evidence>
<comment type="caution">
    <text evidence="4">The sequence shown here is derived from an EMBL/GenBank/DDBJ whole genome shotgun (WGS) entry which is preliminary data.</text>
</comment>
<dbReference type="GO" id="GO:0016887">
    <property type="term" value="F:ATP hydrolysis activity"/>
    <property type="evidence" value="ECO:0007669"/>
    <property type="project" value="InterPro"/>
</dbReference>
<evidence type="ECO:0000256" key="1">
    <source>
        <dbReference type="ARBA" id="ARBA00022448"/>
    </source>
</evidence>
<evidence type="ECO:0000313" key="4">
    <source>
        <dbReference type="EMBL" id="GKH04313.1"/>
    </source>
</evidence>
<evidence type="ECO:0000313" key="5">
    <source>
        <dbReference type="Proteomes" id="UP001055091"/>
    </source>
</evidence>
<keyword evidence="1" id="KW-0813">Transport</keyword>
<gene>
    <name evidence="4" type="ORF">CE91St55_62940</name>
</gene>
<dbReference type="InterPro" id="IPR003439">
    <property type="entry name" value="ABC_transporter-like_ATP-bd"/>
</dbReference>
<dbReference type="PROSITE" id="PS50893">
    <property type="entry name" value="ABC_TRANSPORTER_2"/>
    <property type="match status" value="1"/>
</dbReference>
<dbReference type="PANTHER" id="PTHR42734">
    <property type="entry name" value="METAL TRANSPORT SYSTEM ATP-BINDING PROTEIN TM_0124-RELATED"/>
    <property type="match status" value="1"/>
</dbReference>
<organism evidence="4 5">
    <name type="scientific">Hungatella hathewayi</name>
    <dbReference type="NCBI Taxonomy" id="154046"/>
    <lineage>
        <taxon>Bacteria</taxon>
        <taxon>Bacillati</taxon>
        <taxon>Bacillota</taxon>
        <taxon>Clostridia</taxon>
        <taxon>Lachnospirales</taxon>
        <taxon>Lachnospiraceae</taxon>
        <taxon>Hungatella</taxon>
    </lineage>
</organism>
<dbReference type="Gene3D" id="3.40.50.300">
    <property type="entry name" value="P-loop containing nucleotide triphosphate hydrolases"/>
    <property type="match status" value="1"/>
</dbReference>
<dbReference type="Pfam" id="PF00005">
    <property type="entry name" value="ABC_tran"/>
    <property type="match status" value="1"/>
</dbReference>
<dbReference type="EMBL" id="BQNJ01000002">
    <property type="protein sequence ID" value="GKH04313.1"/>
    <property type="molecule type" value="Genomic_DNA"/>
</dbReference>
<dbReference type="AlphaFoldDB" id="A0A413XD63"/>
<dbReference type="SUPFAM" id="SSF52540">
    <property type="entry name" value="P-loop containing nucleoside triphosphate hydrolases"/>
    <property type="match status" value="1"/>
</dbReference>
<accession>A0A413XD63</accession>
<dbReference type="PROSITE" id="PS00211">
    <property type="entry name" value="ABC_TRANSPORTER_1"/>
    <property type="match status" value="1"/>
</dbReference>
<dbReference type="Proteomes" id="UP001055091">
    <property type="component" value="Unassembled WGS sequence"/>
</dbReference>
<keyword evidence="2" id="KW-0547">Nucleotide-binding</keyword>
<sequence length="235" mass="26346">MDAIAVKGLDFSYGNTRILKNINFTVPEGRFAVLLGPNGAGKSTLLKLMLGELPLNGQNGRIELLGREIRQFKNWQKVSCVSQNGMATCQNFPASVEEIVQANLYAQIGRFRFAGKKEKEQVRCALEKVGMEAFAKRLIGRLSGGQQQRVLLAKALVNEPGLLLMDEPASGMDENSTMLFYQLLCRINREQGVTIWIITHDRKRLEAYADDIWFLEDGTMKQVRSGPKEECYGDL</sequence>
<dbReference type="InterPro" id="IPR003593">
    <property type="entry name" value="AAA+_ATPase"/>
</dbReference>
<protein>
    <submittedName>
        <fullName evidence="4">ABC transporter</fullName>
    </submittedName>
</protein>
<dbReference type="InterPro" id="IPR050153">
    <property type="entry name" value="Metal_Ion_Import_ABC"/>
</dbReference>
<reference evidence="4" key="1">
    <citation type="submission" date="2022-01" db="EMBL/GenBank/DDBJ databases">
        <title>Novel bile acid biosynthetic pathways are enriched in the microbiome of centenarians.</title>
        <authorList>
            <person name="Sato Y."/>
            <person name="Atarashi K."/>
            <person name="Plichta R.D."/>
            <person name="Arai Y."/>
            <person name="Sasajima S."/>
            <person name="Kearney M.S."/>
            <person name="Suda W."/>
            <person name="Takeshita K."/>
            <person name="Sasaki T."/>
            <person name="Okamoto S."/>
            <person name="Skelly N.A."/>
            <person name="Okamura Y."/>
            <person name="Vlamakis H."/>
            <person name="Li Y."/>
            <person name="Tanoue T."/>
            <person name="Takei H."/>
            <person name="Nittono H."/>
            <person name="Narushima S."/>
            <person name="Irie J."/>
            <person name="Itoh H."/>
            <person name="Moriya K."/>
            <person name="Sugiura Y."/>
            <person name="Suematsu M."/>
            <person name="Moritoki N."/>
            <person name="Shibata S."/>
            <person name="Littman R.D."/>
            <person name="Fischbach A.M."/>
            <person name="Uwamino Y."/>
            <person name="Inoue T."/>
            <person name="Honda A."/>
            <person name="Hattori M."/>
            <person name="Murai T."/>
            <person name="Xavier J.R."/>
            <person name="Hirose N."/>
            <person name="Honda K."/>
        </authorList>
    </citation>
    <scope>NUCLEOTIDE SEQUENCE</scope>
    <source>
        <strain evidence="4">CE91-St55</strain>
    </source>
</reference>
<dbReference type="GO" id="GO:0005524">
    <property type="term" value="F:ATP binding"/>
    <property type="evidence" value="ECO:0007669"/>
    <property type="project" value="UniProtKB-KW"/>
</dbReference>
<dbReference type="SMART" id="SM00382">
    <property type="entry name" value="AAA"/>
    <property type="match status" value="1"/>
</dbReference>
<evidence type="ECO:0000256" key="3">
    <source>
        <dbReference type="ARBA" id="ARBA00022840"/>
    </source>
</evidence>
<dbReference type="InterPro" id="IPR027417">
    <property type="entry name" value="P-loop_NTPase"/>
</dbReference>
<name>A0A413XD63_9FIRM</name>
<dbReference type="RefSeq" id="WP_118076797.1">
    <property type="nucleotide sequence ID" value="NZ_BQNJ01000002.1"/>
</dbReference>